<evidence type="ECO:0000313" key="2">
    <source>
        <dbReference type="Proteomes" id="UP000196708"/>
    </source>
</evidence>
<evidence type="ECO:0008006" key="3">
    <source>
        <dbReference type="Google" id="ProtNLM"/>
    </source>
</evidence>
<dbReference type="InterPro" id="IPR021352">
    <property type="entry name" value="DUF2971"/>
</dbReference>
<name>A0A1Z2SG98_VIBGA</name>
<organism evidence="1 2">
    <name type="scientific">Vibrio gazogenes</name>
    <dbReference type="NCBI Taxonomy" id="687"/>
    <lineage>
        <taxon>Bacteria</taxon>
        <taxon>Pseudomonadati</taxon>
        <taxon>Pseudomonadota</taxon>
        <taxon>Gammaproteobacteria</taxon>
        <taxon>Vibrionales</taxon>
        <taxon>Vibrionaceae</taxon>
        <taxon>Vibrio</taxon>
    </lineage>
</organism>
<accession>A0A1Z2SG98</accession>
<protein>
    <recommendedName>
        <fullName evidence="3">DUF2971 domain-containing protein</fullName>
    </recommendedName>
</protein>
<gene>
    <name evidence="1" type="ORF">BSQ33_11095</name>
</gene>
<dbReference type="Proteomes" id="UP000196708">
    <property type="component" value="Chromosome 1"/>
</dbReference>
<dbReference type="KEGG" id="vga:BSQ33_11095"/>
<proteinExistence type="predicted"/>
<dbReference type="OrthoDB" id="4119964at2"/>
<reference evidence="1 2" key="1">
    <citation type="submission" date="2016-12" db="EMBL/GenBank/DDBJ databases">
        <authorList>
            <person name="Song W.-J."/>
            <person name="Kurnit D.M."/>
        </authorList>
    </citation>
    <scope>NUCLEOTIDE SEQUENCE [LARGE SCALE GENOMIC DNA]</scope>
    <source>
        <strain evidence="1 2">ATCC 43942</strain>
    </source>
</reference>
<dbReference type="EMBL" id="CP018835">
    <property type="protein sequence ID" value="ASA56192.1"/>
    <property type="molecule type" value="Genomic_DNA"/>
</dbReference>
<dbReference type="RefSeq" id="WP_088134104.1">
    <property type="nucleotide sequence ID" value="NZ_CP018835.1"/>
</dbReference>
<evidence type="ECO:0000313" key="1">
    <source>
        <dbReference type="EMBL" id="ASA56192.1"/>
    </source>
</evidence>
<dbReference type="Pfam" id="PF11185">
    <property type="entry name" value="DUF2971"/>
    <property type="match status" value="1"/>
</dbReference>
<dbReference type="AlphaFoldDB" id="A0A1Z2SG98"/>
<sequence length="309" mass="35457">MGRKIYKYLGPDILPLAFNEKGSVSIKFSLPKDYNDPFELFLSIDPSQTKPELLAFYRDIVQEIPQHPTTCFSKSPIVTPMWAHYASNLTGFVLEFDEELLMNFVNGSYVTDVKYLNETSSEVREQLERAYYVGKPRHAMWLNQAAGHIAYFSKHICWSYEEERRLVINSADLDKLDLNMLLRVPSECVTAVIAGARVSEDNFQRSVGIADSIRCKHYGLFIGKSYKQPFLKDLSGASYVFRENCIVSTESYCGHCKEPVEDSINDLCAWCAIDDIHIKDAMARNPLRMMHEIGRLDQYIERFNSIGKK</sequence>